<dbReference type="PROSITE" id="PS51819">
    <property type="entry name" value="VOC"/>
    <property type="match status" value="2"/>
</dbReference>
<accession>A0ABP4FAK1</accession>
<feature type="domain" description="VOC" evidence="1">
    <location>
        <begin position="10"/>
        <end position="123"/>
    </location>
</feature>
<organism evidence="2 3">
    <name type="scientific">Streptomyces hebeiensis</name>
    <dbReference type="NCBI Taxonomy" id="229486"/>
    <lineage>
        <taxon>Bacteria</taxon>
        <taxon>Bacillati</taxon>
        <taxon>Actinomycetota</taxon>
        <taxon>Actinomycetes</taxon>
        <taxon>Kitasatosporales</taxon>
        <taxon>Streptomycetaceae</taxon>
        <taxon>Streptomyces</taxon>
    </lineage>
</organism>
<sequence length="266" mass="28154">MLTSPYPEGSPIWTDLGTTDLEGANAFYHGVFGWDFLSAGPEAGGYGMFQTDGRTAAGVMPLEPGHGSPSWTLYFATPDADATAAAVRDAGGSVEFGPMDVMDIGRMAAFTDRAGARFAVWQPGRNKGLDIVNEPGSLCWAELYTPDEDAAYAFYSSVFGWEALSMPMPDGSGTYRMVNPAGKGSDAMFGGFVPLGNDPIESGGAPYWLLYFAVTDCDATVAAARKLDGTVRMEPTDIEGVGRFAKLADPYGARFALMRGVERAAA</sequence>
<feature type="domain" description="VOC" evidence="1">
    <location>
        <begin position="137"/>
        <end position="260"/>
    </location>
</feature>
<reference evidence="3" key="1">
    <citation type="journal article" date="2019" name="Int. J. Syst. Evol. Microbiol.">
        <title>The Global Catalogue of Microorganisms (GCM) 10K type strain sequencing project: providing services to taxonomists for standard genome sequencing and annotation.</title>
        <authorList>
            <consortium name="The Broad Institute Genomics Platform"/>
            <consortium name="The Broad Institute Genome Sequencing Center for Infectious Disease"/>
            <person name="Wu L."/>
            <person name="Ma J."/>
        </authorList>
    </citation>
    <scope>NUCLEOTIDE SEQUENCE [LARGE SCALE GENOMIC DNA]</scope>
    <source>
        <strain evidence="3">JCM 12696</strain>
    </source>
</reference>
<name>A0ABP4FAK1_9ACTN</name>
<evidence type="ECO:0000259" key="1">
    <source>
        <dbReference type="PROSITE" id="PS51819"/>
    </source>
</evidence>
<protein>
    <submittedName>
        <fullName evidence="2">VOC family protein</fullName>
    </submittedName>
</protein>
<proteinExistence type="predicted"/>
<dbReference type="Pfam" id="PF00903">
    <property type="entry name" value="Glyoxalase"/>
    <property type="match status" value="2"/>
</dbReference>
<dbReference type="InterPro" id="IPR004360">
    <property type="entry name" value="Glyas_Fos-R_dOase_dom"/>
</dbReference>
<dbReference type="InterPro" id="IPR037523">
    <property type="entry name" value="VOC_core"/>
</dbReference>
<dbReference type="Gene3D" id="3.10.180.10">
    <property type="entry name" value="2,3-Dihydroxybiphenyl 1,2-Dioxygenase, domain 1"/>
    <property type="match status" value="2"/>
</dbReference>
<gene>
    <name evidence="2" type="ORF">GCM10009654_20810</name>
</gene>
<dbReference type="Proteomes" id="UP001501371">
    <property type="component" value="Unassembled WGS sequence"/>
</dbReference>
<dbReference type="InterPro" id="IPR052164">
    <property type="entry name" value="Anthracycline_SecMetBiosynth"/>
</dbReference>
<dbReference type="InterPro" id="IPR029068">
    <property type="entry name" value="Glyas_Bleomycin-R_OHBP_Dase"/>
</dbReference>
<evidence type="ECO:0000313" key="2">
    <source>
        <dbReference type="EMBL" id="GAA1163868.1"/>
    </source>
</evidence>
<evidence type="ECO:0000313" key="3">
    <source>
        <dbReference type="Proteomes" id="UP001501371"/>
    </source>
</evidence>
<keyword evidence="3" id="KW-1185">Reference proteome</keyword>
<dbReference type="SUPFAM" id="SSF54593">
    <property type="entry name" value="Glyoxalase/Bleomycin resistance protein/Dihydroxybiphenyl dioxygenase"/>
    <property type="match status" value="2"/>
</dbReference>
<dbReference type="PANTHER" id="PTHR33993">
    <property type="entry name" value="GLYOXALASE-RELATED"/>
    <property type="match status" value="1"/>
</dbReference>
<dbReference type="EMBL" id="BAAAKV010000015">
    <property type="protein sequence ID" value="GAA1163868.1"/>
    <property type="molecule type" value="Genomic_DNA"/>
</dbReference>
<dbReference type="RefSeq" id="WP_344273490.1">
    <property type="nucleotide sequence ID" value="NZ_BAAAKV010000015.1"/>
</dbReference>
<comment type="caution">
    <text evidence="2">The sequence shown here is derived from an EMBL/GenBank/DDBJ whole genome shotgun (WGS) entry which is preliminary data.</text>
</comment>
<dbReference type="CDD" id="cd07247">
    <property type="entry name" value="SgaA_N_like"/>
    <property type="match status" value="2"/>
</dbReference>
<dbReference type="PANTHER" id="PTHR33993:SF10">
    <property type="entry name" value="CONSERVED PROTEIN"/>
    <property type="match status" value="1"/>
</dbReference>